<evidence type="ECO:0000256" key="1">
    <source>
        <dbReference type="SAM" id="Phobius"/>
    </source>
</evidence>
<evidence type="ECO:0000313" key="2">
    <source>
        <dbReference type="EMBL" id="OAA29924.1"/>
    </source>
</evidence>
<dbReference type="Gene3D" id="3.40.50.150">
    <property type="entry name" value="Vaccinia Virus protein VP39"/>
    <property type="match status" value="1"/>
</dbReference>
<dbReference type="AlphaFoldDB" id="A0A176K0L4"/>
<dbReference type="SUPFAM" id="SSF53335">
    <property type="entry name" value="S-adenosyl-L-methionine-dependent methyltransferases"/>
    <property type="match status" value="1"/>
</dbReference>
<keyword evidence="1" id="KW-1133">Transmembrane helix</keyword>
<dbReference type="PATRIC" id="fig|1453497.3.peg.252"/>
<sequence length="209" mass="23728">MNSSWRKQYLEDPPGPMAKAYSKLFYDETLKDYLIHFAAALDDNAMILDFDCSGCSFWKYLRECGIKVIGISGNKCKSIKLSDRGIKVLHMPFNEISFIGIFGGFLLLYVPNYLPPDTNLEILHKAHLALRIGGKGLIALEIEDSHSASTAALKELSKKYPVLEGERIINEKYRFIPTLNSVKNLIRLSEFHLMKYSVKAGKAFFLVRK</sequence>
<reference evidence="2 3" key="1">
    <citation type="submission" date="2014-02" db="EMBL/GenBank/DDBJ databases">
        <title>Kosmotoga genome sequencing.</title>
        <authorList>
            <person name="Pollo S.M."/>
            <person name="Charchuk R."/>
            <person name="Nesbo C.L."/>
        </authorList>
    </citation>
    <scope>NUCLEOTIDE SEQUENCE [LARGE SCALE GENOMIC DNA]</scope>
    <source>
        <strain evidence="2 3">S304</strain>
    </source>
</reference>
<evidence type="ECO:0000313" key="3">
    <source>
        <dbReference type="Proteomes" id="UP000077339"/>
    </source>
</evidence>
<protein>
    <recommendedName>
        <fullName evidence="4">Methyltransferase type 11 domain-containing protein</fullName>
    </recommendedName>
</protein>
<dbReference type="OrthoDB" id="9804312at2"/>
<keyword evidence="3" id="KW-1185">Reference proteome</keyword>
<name>A0A176K0L4_9BACT</name>
<dbReference type="Proteomes" id="UP000077339">
    <property type="component" value="Unassembled WGS sequence"/>
</dbReference>
<organism evidence="2 3">
    <name type="scientific">Kosmotoga arenicorallina S304</name>
    <dbReference type="NCBI Taxonomy" id="1453497"/>
    <lineage>
        <taxon>Bacteria</taxon>
        <taxon>Thermotogati</taxon>
        <taxon>Thermotogota</taxon>
        <taxon>Thermotogae</taxon>
        <taxon>Kosmotogales</taxon>
        <taxon>Kosmotogaceae</taxon>
        <taxon>Kosmotoga</taxon>
    </lineage>
</organism>
<feature type="transmembrane region" description="Helical" evidence="1">
    <location>
        <begin position="96"/>
        <end position="114"/>
    </location>
</feature>
<keyword evidence="1" id="KW-0472">Membrane</keyword>
<proteinExistence type="predicted"/>
<gene>
    <name evidence="2" type="ORF">AT15_01210</name>
</gene>
<accession>A0A176K0L4</accession>
<evidence type="ECO:0008006" key="4">
    <source>
        <dbReference type="Google" id="ProtNLM"/>
    </source>
</evidence>
<dbReference type="InterPro" id="IPR029063">
    <property type="entry name" value="SAM-dependent_MTases_sf"/>
</dbReference>
<comment type="caution">
    <text evidence="2">The sequence shown here is derived from an EMBL/GenBank/DDBJ whole genome shotgun (WGS) entry which is preliminary data.</text>
</comment>
<keyword evidence="1" id="KW-0812">Transmembrane</keyword>
<dbReference type="RefSeq" id="WP_068347902.1">
    <property type="nucleotide sequence ID" value="NZ_JFHK01000016.1"/>
</dbReference>
<dbReference type="STRING" id="1453497.AT15_01210"/>
<dbReference type="EMBL" id="JFHK01000016">
    <property type="protein sequence ID" value="OAA29924.1"/>
    <property type="molecule type" value="Genomic_DNA"/>
</dbReference>